<evidence type="ECO:0000256" key="5">
    <source>
        <dbReference type="ARBA" id="ARBA00022692"/>
    </source>
</evidence>
<evidence type="ECO:0000256" key="2">
    <source>
        <dbReference type="ARBA" id="ARBA00022448"/>
    </source>
</evidence>
<organism evidence="10">
    <name type="scientific">freshwater metagenome</name>
    <dbReference type="NCBI Taxonomy" id="449393"/>
    <lineage>
        <taxon>unclassified sequences</taxon>
        <taxon>metagenomes</taxon>
        <taxon>ecological metagenomes</taxon>
    </lineage>
</organism>
<dbReference type="AlphaFoldDB" id="A0A6J7CMA0"/>
<evidence type="ECO:0000256" key="8">
    <source>
        <dbReference type="SAM" id="Phobius"/>
    </source>
</evidence>
<keyword evidence="5 8" id="KW-0812">Transmembrane</keyword>
<feature type="transmembrane region" description="Helical" evidence="8">
    <location>
        <begin position="56"/>
        <end position="76"/>
    </location>
</feature>
<gene>
    <name evidence="10" type="ORF">UFOPK3342_00275</name>
</gene>
<dbReference type="Pfam" id="PF01061">
    <property type="entry name" value="ABC2_membrane"/>
    <property type="match status" value="1"/>
</dbReference>
<evidence type="ECO:0000256" key="4">
    <source>
        <dbReference type="ARBA" id="ARBA00022519"/>
    </source>
</evidence>
<feature type="transmembrane region" description="Helical" evidence="8">
    <location>
        <begin position="194"/>
        <end position="212"/>
    </location>
</feature>
<feature type="transmembrane region" description="Helical" evidence="8">
    <location>
        <begin position="250"/>
        <end position="269"/>
    </location>
</feature>
<dbReference type="GO" id="GO:0005886">
    <property type="term" value="C:plasma membrane"/>
    <property type="evidence" value="ECO:0007669"/>
    <property type="project" value="UniProtKB-SubCell"/>
</dbReference>
<evidence type="ECO:0000256" key="7">
    <source>
        <dbReference type="ARBA" id="ARBA00023136"/>
    </source>
</evidence>
<evidence type="ECO:0000256" key="3">
    <source>
        <dbReference type="ARBA" id="ARBA00022475"/>
    </source>
</evidence>
<feature type="domain" description="ABC transmembrane type-2" evidence="9">
    <location>
        <begin position="53"/>
        <end position="271"/>
    </location>
</feature>
<keyword evidence="2" id="KW-0813">Transport</keyword>
<dbReference type="EMBL" id="CAFBLH010000005">
    <property type="protein sequence ID" value="CAB4858054.1"/>
    <property type="molecule type" value="Genomic_DNA"/>
</dbReference>
<evidence type="ECO:0000313" key="10">
    <source>
        <dbReference type="EMBL" id="CAB4858054.1"/>
    </source>
</evidence>
<keyword evidence="6 8" id="KW-1133">Transmembrane helix</keyword>
<evidence type="ECO:0000256" key="1">
    <source>
        <dbReference type="ARBA" id="ARBA00004429"/>
    </source>
</evidence>
<dbReference type="PANTHER" id="PTHR30413">
    <property type="entry name" value="INNER MEMBRANE TRANSPORT PERMEASE"/>
    <property type="match status" value="1"/>
</dbReference>
<dbReference type="PROSITE" id="PS51012">
    <property type="entry name" value="ABC_TM2"/>
    <property type="match status" value="1"/>
</dbReference>
<dbReference type="PANTHER" id="PTHR30413:SF8">
    <property type="entry name" value="TRANSPORT PERMEASE PROTEIN"/>
    <property type="match status" value="1"/>
</dbReference>
<feature type="transmembrane region" description="Helical" evidence="8">
    <location>
        <begin position="160"/>
        <end position="188"/>
    </location>
</feature>
<dbReference type="GO" id="GO:0140359">
    <property type="term" value="F:ABC-type transporter activity"/>
    <property type="evidence" value="ECO:0007669"/>
    <property type="project" value="InterPro"/>
</dbReference>
<comment type="subcellular location">
    <subcellularLocation>
        <location evidence="1">Cell inner membrane</location>
        <topology evidence="1">Multi-pass membrane protein</topology>
    </subcellularLocation>
</comment>
<name>A0A6J7CMA0_9ZZZZ</name>
<protein>
    <submittedName>
        <fullName evidence="10">Unannotated protein</fullName>
    </submittedName>
</protein>
<keyword evidence="3" id="KW-1003">Cell membrane</keyword>
<feature type="transmembrane region" description="Helical" evidence="8">
    <location>
        <begin position="124"/>
        <end position="148"/>
    </location>
</feature>
<reference evidence="10" key="1">
    <citation type="submission" date="2020-05" db="EMBL/GenBank/DDBJ databases">
        <authorList>
            <person name="Chiriac C."/>
            <person name="Salcher M."/>
            <person name="Ghai R."/>
            <person name="Kavagutti S V."/>
        </authorList>
    </citation>
    <scope>NUCLEOTIDE SEQUENCE</scope>
</reference>
<keyword evidence="7 8" id="KW-0472">Membrane</keyword>
<sequence>MSASIQTPSQVYVPFRAGLPPLIGYWKILWSRKTFIVEYSRSELRDKHFDSFFGQLWLILNPLLLSAVYFLLVVIIRGSSDSARYVHLTATLFLFYLISNSLTGGVKAVTGGQRLILNTAFPRIMLPISAVVIALFRFLPTIFVFLLIRTILGVPFSWQMFWAIPVLLIAIILSLGLAITISCINVYFRDIASFLPYLTRTILYLSPVLYESTSLSPKMLKFEILNPLFPILDSWSRVLVLGQAPETSSMLIALAWAVVIFLLGSYIFLSREREFAVRL</sequence>
<keyword evidence="4" id="KW-0997">Cell inner membrane</keyword>
<evidence type="ECO:0000259" key="9">
    <source>
        <dbReference type="PROSITE" id="PS51012"/>
    </source>
</evidence>
<accession>A0A6J7CMA0</accession>
<dbReference type="GO" id="GO:0015920">
    <property type="term" value="P:lipopolysaccharide transport"/>
    <property type="evidence" value="ECO:0007669"/>
    <property type="project" value="TreeGrafter"/>
</dbReference>
<proteinExistence type="predicted"/>
<feature type="transmembrane region" description="Helical" evidence="8">
    <location>
        <begin position="85"/>
        <end position="104"/>
    </location>
</feature>
<evidence type="ECO:0000256" key="6">
    <source>
        <dbReference type="ARBA" id="ARBA00022989"/>
    </source>
</evidence>
<dbReference type="InterPro" id="IPR047817">
    <property type="entry name" value="ABC2_TM_bact-type"/>
</dbReference>
<dbReference type="InterPro" id="IPR013525">
    <property type="entry name" value="ABC2_TM"/>
</dbReference>